<dbReference type="EMBL" id="CM023488">
    <property type="protein sequence ID" value="KAH6923879.1"/>
    <property type="molecule type" value="Genomic_DNA"/>
</dbReference>
<organism evidence="1 2">
    <name type="scientific">Hyalomma asiaticum</name>
    <name type="common">Tick</name>
    <dbReference type="NCBI Taxonomy" id="266040"/>
    <lineage>
        <taxon>Eukaryota</taxon>
        <taxon>Metazoa</taxon>
        <taxon>Ecdysozoa</taxon>
        <taxon>Arthropoda</taxon>
        <taxon>Chelicerata</taxon>
        <taxon>Arachnida</taxon>
        <taxon>Acari</taxon>
        <taxon>Parasitiformes</taxon>
        <taxon>Ixodida</taxon>
        <taxon>Ixodoidea</taxon>
        <taxon>Ixodidae</taxon>
        <taxon>Hyalomminae</taxon>
        <taxon>Hyalomma</taxon>
    </lineage>
</organism>
<evidence type="ECO:0000313" key="1">
    <source>
        <dbReference type="EMBL" id="KAH6923879.1"/>
    </source>
</evidence>
<proteinExistence type="predicted"/>
<protein>
    <submittedName>
        <fullName evidence="1">Uncharacterized protein</fullName>
    </submittedName>
</protein>
<gene>
    <name evidence="1" type="ORF">HPB50_008406</name>
</gene>
<dbReference type="Proteomes" id="UP000821845">
    <property type="component" value="Chromosome 8"/>
</dbReference>
<name>A0ACB7RPS8_HYAAI</name>
<comment type="caution">
    <text evidence="1">The sequence shown here is derived from an EMBL/GenBank/DDBJ whole genome shotgun (WGS) entry which is preliminary data.</text>
</comment>
<evidence type="ECO:0000313" key="2">
    <source>
        <dbReference type="Proteomes" id="UP000821845"/>
    </source>
</evidence>
<sequence>MASPSRWQGKRLLPVLVDPKVSFALTFRFLGRLGIAPVDGSIAGEAPGGMRPTIGNAGPGSGIPAA</sequence>
<reference evidence="1" key="1">
    <citation type="submission" date="2020-05" db="EMBL/GenBank/DDBJ databases">
        <title>Large-scale comparative analyses of tick genomes elucidate their genetic diversity and vector capacities.</title>
        <authorList>
            <person name="Jia N."/>
            <person name="Wang J."/>
            <person name="Shi W."/>
            <person name="Du L."/>
            <person name="Sun Y."/>
            <person name="Zhan W."/>
            <person name="Jiang J."/>
            <person name="Wang Q."/>
            <person name="Zhang B."/>
            <person name="Ji P."/>
            <person name="Sakyi L.B."/>
            <person name="Cui X."/>
            <person name="Yuan T."/>
            <person name="Jiang B."/>
            <person name="Yang W."/>
            <person name="Lam T.T.-Y."/>
            <person name="Chang Q."/>
            <person name="Ding S."/>
            <person name="Wang X."/>
            <person name="Zhu J."/>
            <person name="Ruan X."/>
            <person name="Zhao L."/>
            <person name="Wei J."/>
            <person name="Que T."/>
            <person name="Du C."/>
            <person name="Cheng J."/>
            <person name="Dai P."/>
            <person name="Han X."/>
            <person name="Huang E."/>
            <person name="Gao Y."/>
            <person name="Liu J."/>
            <person name="Shao H."/>
            <person name="Ye R."/>
            <person name="Li L."/>
            <person name="Wei W."/>
            <person name="Wang X."/>
            <person name="Wang C."/>
            <person name="Yang T."/>
            <person name="Huo Q."/>
            <person name="Li W."/>
            <person name="Guo W."/>
            <person name="Chen H."/>
            <person name="Zhou L."/>
            <person name="Ni X."/>
            <person name="Tian J."/>
            <person name="Zhou Y."/>
            <person name="Sheng Y."/>
            <person name="Liu T."/>
            <person name="Pan Y."/>
            <person name="Xia L."/>
            <person name="Li J."/>
            <person name="Zhao F."/>
            <person name="Cao W."/>
        </authorList>
    </citation>
    <scope>NUCLEOTIDE SEQUENCE</scope>
    <source>
        <strain evidence="1">Hyas-2018</strain>
    </source>
</reference>
<keyword evidence="2" id="KW-1185">Reference proteome</keyword>
<accession>A0ACB7RPS8</accession>